<dbReference type="Proteomes" id="UP000185736">
    <property type="component" value="Unassembled WGS sequence"/>
</dbReference>
<evidence type="ECO:0000313" key="2">
    <source>
        <dbReference type="Proteomes" id="UP000185736"/>
    </source>
</evidence>
<name>A0A1Q8HYY7_9ACTO</name>
<accession>A0A1Q8HYY7</accession>
<protein>
    <recommendedName>
        <fullName evidence="3">Zinc ribbon domain-containing protein</fullName>
    </recommendedName>
</protein>
<sequence>MSSACPYCFTPISPSEIFLRCTGGCADAPDPQASSYAGYETRCTPFYRETLRQEVKVLPSAVKCRRCQSMCVQEICRVCHRDLPQGWRDANVFTMAITGARGAGKSVYIAVMVNVLRRYAQERACTVQPYTRRTQDAYNAMYYRPLFKENVAMEGTHPLGVAASFESDPLIWEVSGARSGRLYIVMRDVPGEDMESLTGRPPAFSFHDRADLVIFLFDPILLDSVRQVLSGIIPDVDKGRLGARSGEVLPAIMGLMESGRALLALTVSKFDSLHQLPQAMSPMAPALANPAAHINRDDTMILAGMQEPAAGKALMEDLDFLDAEVRALFQLIGEKSVTLLAEQAKANRQIHEYRHFAVSAVGESPRHNEQLTERGISPFRVLDPLLWGMHVRDLSL</sequence>
<organism evidence="1 2">
    <name type="scientific">Actinomyces oris</name>
    <dbReference type="NCBI Taxonomy" id="544580"/>
    <lineage>
        <taxon>Bacteria</taxon>
        <taxon>Bacillati</taxon>
        <taxon>Actinomycetota</taxon>
        <taxon>Actinomycetes</taxon>
        <taxon>Actinomycetales</taxon>
        <taxon>Actinomycetaceae</taxon>
        <taxon>Actinomyces</taxon>
    </lineage>
</organism>
<dbReference type="EMBL" id="MSGO01000042">
    <property type="protein sequence ID" value="OLL14069.1"/>
    <property type="molecule type" value="Genomic_DNA"/>
</dbReference>
<reference evidence="1 2" key="1">
    <citation type="submission" date="2016-12" db="EMBL/GenBank/DDBJ databases">
        <title>Genomic comparison of strains in the 'Actinomyces naeslundii' group.</title>
        <authorList>
            <person name="Mughal S.R."/>
            <person name="Do T."/>
            <person name="Gilbert S.C."/>
            <person name="Witherden E.A."/>
            <person name="Didelot X."/>
            <person name="Beighton D."/>
        </authorList>
    </citation>
    <scope>NUCLEOTIDE SEQUENCE [LARGE SCALE GENOMIC DNA]</scope>
    <source>
        <strain evidence="1 2">S64C</strain>
    </source>
</reference>
<gene>
    <name evidence="1" type="ORF">BKH32_10405</name>
</gene>
<comment type="caution">
    <text evidence="1">The sequence shown here is derived from an EMBL/GenBank/DDBJ whole genome shotgun (WGS) entry which is preliminary data.</text>
</comment>
<dbReference type="AlphaFoldDB" id="A0A1Q8HYY7"/>
<evidence type="ECO:0000313" key="1">
    <source>
        <dbReference type="EMBL" id="OLL14069.1"/>
    </source>
</evidence>
<proteinExistence type="predicted"/>
<evidence type="ECO:0008006" key="3">
    <source>
        <dbReference type="Google" id="ProtNLM"/>
    </source>
</evidence>